<reference evidence="2 3" key="1">
    <citation type="submission" date="2015-08" db="EMBL/GenBank/DDBJ databases">
        <title>Genome sequencing of Penicillium nordicum.</title>
        <authorList>
            <person name="Nguyen H.D."/>
            <person name="Seifert K.A."/>
        </authorList>
    </citation>
    <scope>NUCLEOTIDE SEQUENCE [LARGE SCALE GENOMIC DNA]</scope>
    <source>
        <strain evidence="2 3">DAOMC 185683</strain>
    </source>
</reference>
<organism evidence="2 3">
    <name type="scientific">Penicillium nordicum</name>
    <dbReference type="NCBI Taxonomy" id="229535"/>
    <lineage>
        <taxon>Eukaryota</taxon>
        <taxon>Fungi</taxon>
        <taxon>Dikarya</taxon>
        <taxon>Ascomycota</taxon>
        <taxon>Pezizomycotina</taxon>
        <taxon>Eurotiomycetes</taxon>
        <taxon>Eurotiomycetidae</taxon>
        <taxon>Eurotiales</taxon>
        <taxon>Aspergillaceae</taxon>
        <taxon>Penicillium</taxon>
    </lineage>
</organism>
<proteinExistence type="predicted"/>
<evidence type="ECO:0000256" key="1">
    <source>
        <dbReference type="SAM" id="Phobius"/>
    </source>
</evidence>
<protein>
    <submittedName>
        <fullName evidence="2">Uncharacterized protein</fullName>
    </submittedName>
</protein>
<name>A0A0M9WD48_9EURO</name>
<keyword evidence="1" id="KW-0812">Transmembrane</keyword>
<dbReference type="EMBL" id="LHQQ01000167">
    <property type="protein sequence ID" value="KOS40332.1"/>
    <property type="molecule type" value="Genomic_DNA"/>
</dbReference>
<keyword evidence="1" id="KW-0472">Membrane</keyword>
<evidence type="ECO:0000313" key="2">
    <source>
        <dbReference type="EMBL" id="KOS40332.1"/>
    </source>
</evidence>
<keyword evidence="3" id="KW-1185">Reference proteome</keyword>
<keyword evidence="1" id="KW-1133">Transmembrane helix</keyword>
<gene>
    <name evidence="2" type="ORF">ACN38_g8813</name>
</gene>
<evidence type="ECO:0000313" key="3">
    <source>
        <dbReference type="Proteomes" id="UP000037696"/>
    </source>
</evidence>
<dbReference type="AlphaFoldDB" id="A0A0M9WD48"/>
<accession>A0A0M9WD48</accession>
<feature type="transmembrane region" description="Helical" evidence="1">
    <location>
        <begin position="73"/>
        <end position="94"/>
    </location>
</feature>
<feature type="transmembrane region" description="Helical" evidence="1">
    <location>
        <begin position="25"/>
        <end position="52"/>
    </location>
</feature>
<dbReference type="Proteomes" id="UP000037696">
    <property type="component" value="Unassembled WGS sequence"/>
</dbReference>
<dbReference type="OrthoDB" id="4362587at2759"/>
<comment type="caution">
    <text evidence="2">The sequence shown here is derived from an EMBL/GenBank/DDBJ whole genome shotgun (WGS) entry which is preliminary data.</text>
</comment>
<sequence>MEKKRGKNAPAANIGMLPTSPRCKISTALVILILTSVSSSLILNLIVGSLIFHSEGCRRRSHDYHESPKSDFFVYYPRLRFISLVLLFYAWHFVSRGDYP</sequence>